<name>A0A024A6N7_HPV82</name>
<accession>A0A024A6N7</accession>
<feature type="region of interest" description="Disordered" evidence="3">
    <location>
        <begin position="17"/>
        <end position="63"/>
    </location>
</feature>
<organismHost>
    <name type="scientific">Homo sapiens</name>
    <name type="common">Human</name>
    <dbReference type="NCBI Taxonomy" id="9606"/>
</organismHost>
<feature type="compositionally biased region" description="Pro residues" evidence="3">
    <location>
        <begin position="22"/>
        <end position="34"/>
    </location>
</feature>
<evidence type="ECO:0000256" key="3">
    <source>
        <dbReference type="SAM" id="MobiDB-lite"/>
    </source>
</evidence>
<dbReference type="EMBL" id="KF444055">
    <property type="protein sequence ID" value="AHY96065.1"/>
    <property type="molecule type" value="Genomic_DNA"/>
</dbReference>
<protein>
    <submittedName>
        <fullName evidence="4">Early protein E4</fullName>
    </submittedName>
</protein>
<dbReference type="InterPro" id="IPR003861">
    <property type="entry name" value="Papilloma_E4"/>
</dbReference>
<dbReference type="Proteomes" id="UP000096595">
    <property type="component" value="Genome"/>
</dbReference>
<dbReference type="Pfam" id="PF02711">
    <property type="entry name" value="Pap_E4"/>
    <property type="match status" value="1"/>
</dbReference>
<sequence>MYLVPTATRHPLLQLLNNYRTPPRPIPIPPPRAPQKPRHHNNENDSDLLSPTPPQSPRCPWTPATTKYTVELHAQTLEGTSVQLKLRL</sequence>
<evidence type="ECO:0000256" key="1">
    <source>
        <dbReference type="ARBA" id="ARBA00009551"/>
    </source>
</evidence>
<evidence type="ECO:0000256" key="2">
    <source>
        <dbReference type="ARBA" id="ARBA00022518"/>
    </source>
</evidence>
<gene>
    <name evidence="4" type="primary">E4</name>
</gene>
<comment type="similarity">
    <text evidence="1">Belongs to the papillomaviridae E4 protein family.</text>
</comment>
<keyword evidence="2" id="KW-0244">Early protein</keyword>
<proteinExistence type="inferred from homology"/>
<organism evidence="4 5">
    <name type="scientific">Human papillomavirus 82</name>
    <dbReference type="NCBI Taxonomy" id="129724"/>
    <lineage>
        <taxon>Viruses</taxon>
        <taxon>Monodnaviria</taxon>
        <taxon>Shotokuvirae</taxon>
        <taxon>Cossaviricota</taxon>
        <taxon>Papovaviricetes</taxon>
        <taxon>Zurhausenvirales</taxon>
        <taxon>Papillomaviridae</taxon>
        <taxon>Firstpapillomavirinae</taxon>
        <taxon>Alphapapillomavirus</taxon>
        <taxon>Alphapapillomavirus 5</taxon>
    </lineage>
</organism>
<reference evidence="4 5" key="1">
    <citation type="journal article" date="2013" name="Virology">
        <title>Human papillomavirus genome variants.</title>
        <authorList>
            <person name="Burk R.D."/>
            <person name="Harari A."/>
            <person name="Chen Z."/>
        </authorList>
    </citation>
    <scope>NUCLEOTIDE SEQUENCE [LARGE SCALE GENOMIC DNA]</scope>
    <source>
        <strain evidence="4">P5_860</strain>
    </source>
</reference>
<evidence type="ECO:0000313" key="4">
    <source>
        <dbReference type="EMBL" id="AHY96065.1"/>
    </source>
</evidence>
<evidence type="ECO:0000313" key="5">
    <source>
        <dbReference type="Proteomes" id="UP000096595"/>
    </source>
</evidence>